<reference evidence="1" key="1">
    <citation type="submission" date="2020-01" db="EMBL/GenBank/DDBJ databases">
        <authorList>
            <person name="Qin S."/>
        </authorList>
    </citation>
    <scope>NUCLEOTIDE SEQUENCE</scope>
    <source>
        <strain evidence="1">CVir17-16-YZ6g</strain>
        <plasmid evidence="1">p17-15-vir-like</plasmid>
    </source>
</reference>
<accession>A0A8B0SP72</accession>
<evidence type="ECO:0000313" key="1">
    <source>
        <dbReference type="EMBL" id="QTX14053.1"/>
    </source>
</evidence>
<proteinExistence type="predicted"/>
<keyword evidence="1" id="KW-0614">Plasmid</keyword>
<sequence length="38" mass="4486">MYITESTGAGNKQKSSFCLFITCSHCFFVTKYRRKVFR</sequence>
<organism evidence="1">
    <name type="scientific">Klebsiella pneumoniae</name>
    <dbReference type="NCBI Taxonomy" id="573"/>
    <lineage>
        <taxon>Bacteria</taxon>
        <taxon>Pseudomonadati</taxon>
        <taxon>Pseudomonadota</taxon>
        <taxon>Gammaproteobacteria</taxon>
        <taxon>Enterobacterales</taxon>
        <taxon>Enterobacteriaceae</taxon>
        <taxon>Klebsiella/Raoultella group</taxon>
        <taxon>Klebsiella</taxon>
        <taxon>Klebsiella pneumoniae complex</taxon>
    </lineage>
</organism>
<name>A0A8B0SP72_KLEPN</name>
<dbReference type="EMBL" id="MN956836">
    <property type="protein sequence ID" value="QTX14053.1"/>
    <property type="molecule type" value="Genomic_DNA"/>
</dbReference>
<geneLocation type="plasmid" evidence="1">
    <name>p17-15-vir-like</name>
</geneLocation>
<protein>
    <submittedName>
        <fullName evidence="1">Uncharacterized protein</fullName>
    </submittedName>
</protein>
<dbReference type="AlphaFoldDB" id="A0A8B0SP72"/>